<dbReference type="Gene3D" id="2.130.10.10">
    <property type="entry name" value="YVTN repeat-like/Quinoprotein amine dehydrogenase"/>
    <property type="match status" value="2"/>
</dbReference>
<dbReference type="GO" id="GO:0045503">
    <property type="term" value="F:dynein light chain binding"/>
    <property type="evidence" value="ECO:0007669"/>
    <property type="project" value="TreeGrafter"/>
</dbReference>
<keyword evidence="14" id="KW-1185">Reference proteome</keyword>
<keyword evidence="6" id="KW-0969">Cilium</keyword>
<dbReference type="InterPro" id="IPR050687">
    <property type="entry name" value="Dynein_IC"/>
</dbReference>
<keyword evidence="3 12" id="KW-0853">WD repeat</keyword>
<evidence type="ECO:0000256" key="10">
    <source>
        <dbReference type="ARBA" id="ARBA00040002"/>
    </source>
</evidence>
<evidence type="ECO:0000256" key="8">
    <source>
        <dbReference type="ARBA" id="ARBA00023273"/>
    </source>
</evidence>
<keyword evidence="4" id="KW-0677">Repeat</keyword>
<protein>
    <recommendedName>
        <fullName evidence="10">Dynein axonemal intermediate chain 4</fullName>
    </recommendedName>
    <alternativeName>
        <fullName evidence="11">WD repeat-containing protein 78</fullName>
    </alternativeName>
</protein>
<evidence type="ECO:0000256" key="5">
    <source>
        <dbReference type="ARBA" id="ARBA00022846"/>
    </source>
</evidence>
<dbReference type="PANTHER" id="PTHR12442:SF12">
    <property type="entry name" value="DYNEIN AXONEMAL INTERMEDIATE CHAIN 4"/>
    <property type="match status" value="1"/>
</dbReference>
<dbReference type="GO" id="GO:0120293">
    <property type="term" value="C:dynein axonemal particle"/>
    <property type="evidence" value="ECO:0007669"/>
    <property type="project" value="UniProtKB-SubCell"/>
</dbReference>
<keyword evidence="7" id="KW-0206">Cytoskeleton</keyword>
<comment type="subcellular location">
    <subcellularLocation>
        <location evidence="1">Cytoplasm</location>
        <location evidence="1">Cytoskeleton</location>
        <location evidence="1">Flagellum axoneme</location>
    </subcellularLocation>
    <subcellularLocation>
        <location evidence="9">Dynein axonemal particle</location>
    </subcellularLocation>
</comment>
<reference evidence="13 14" key="1">
    <citation type="submission" date="2019-08" db="EMBL/GenBank/DDBJ databases">
        <title>The genome of the soybean aphid Biotype 1, its phylome, world population structure and adaptation to the North American continent.</title>
        <authorList>
            <person name="Giordano R."/>
            <person name="Donthu R.K."/>
            <person name="Hernandez A.G."/>
            <person name="Wright C.L."/>
            <person name="Zimin A.V."/>
        </authorList>
    </citation>
    <scope>NUCLEOTIDE SEQUENCE [LARGE SCALE GENOMIC DNA]</scope>
    <source>
        <tissue evidence="13">Whole aphids</tissue>
    </source>
</reference>
<dbReference type="GO" id="GO:0003341">
    <property type="term" value="P:cilium movement"/>
    <property type="evidence" value="ECO:0007669"/>
    <property type="project" value="TreeGrafter"/>
</dbReference>
<dbReference type="EMBL" id="VYZN01000034">
    <property type="protein sequence ID" value="KAE9533441.1"/>
    <property type="molecule type" value="Genomic_DNA"/>
</dbReference>
<evidence type="ECO:0000313" key="13">
    <source>
        <dbReference type="EMBL" id="KAE9533441.1"/>
    </source>
</evidence>
<evidence type="ECO:0000256" key="2">
    <source>
        <dbReference type="ARBA" id="ARBA00022490"/>
    </source>
</evidence>
<keyword evidence="5" id="KW-0282">Flagellum</keyword>
<dbReference type="GO" id="GO:0005858">
    <property type="term" value="C:axonemal dynein complex"/>
    <property type="evidence" value="ECO:0007669"/>
    <property type="project" value="TreeGrafter"/>
</dbReference>
<keyword evidence="2" id="KW-0963">Cytoplasm</keyword>
<dbReference type="Pfam" id="PF00400">
    <property type="entry name" value="WD40"/>
    <property type="match status" value="1"/>
</dbReference>
<evidence type="ECO:0000313" key="14">
    <source>
        <dbReference type="Proteomes" id="UP000475862"/>
    </source>
</evidence>
<dbReference type="PANTHER" id="PTHR12442">
    <property type="entry name" value="DYNEIN INTERMEDIATE CHAIN"/>
    <property type="match status" value="1"/>
</dbReference>
<feature type="repeat" description="WD" evidence="12">
    <location>
        <begin position="417"/>
        <end position="449"/>
    </location>
</feature>
<evidence type="ECO:0000256" key="4">
    <source>
        <dbReference type="ARBA" id="ARBA00022737"/>
    </source>
</evidence>
<dbReference type="InterPro" id="IPR015943">
    <property type="entry name" value="WD40/YVTN_repeat-like_dom_sf"/>
</dbReference>
<dbReference type="AlphaFoldDB" id="A0A6G0TIW0"/>
<comment type="caution">
    <text evidence="13">The sequence shown here is derived from an EMBL/GenBank/DDBJ whole genome shotgun (WGS) entry which is preliminary data.</text>
</comment>
<evidence type="ECO:0000256" key="9">
    <source>
        <dbReference type="ARBA" id="ARBA00024190"/>
    </source>
</evidence>
<keyword evidence="8" id="KW-0966">Cell projection</keyword>
<dbReference type="InterPro" id="IPR036322">
    <property type="entry name" value="WD40_repeat_dom_sf"/>
</dbReference>
<dbReference type="Proteomes" id="UP000475862">
    <property type="component" value="Unassembled WGS sequence"/>
</dbReference>
<accession>A0A6G0TIW0</accession>
<evidence type="ECO:0000256" key="11">
    <source>
        <dbReference type="ARBA" id="ARBA00041557"/>
    </source>
</evidence>
<dbReference type="PROSITE" id="PS50082">
    <property type="entry name" value="WD_REPEATS_2"/>
    <property type="match status" value="1"/>
</dbReference>
<evidence type="ECO:0000256" key="1">
    <source>
        <dbReference type="ARBA" id="ARBA00004611"/>
    </source>
</evidence>
<dbReference type="InterPro" id="IPR001680">
    <property type="entry name" value="WD40_rpt"/>
</dbReference>
<name>A0A6G0TIW0_APHGL</name>
<evidence type="ECO:0000256" key="6">
    <source>
        <dbReference type="ARBA" id="ARBA00023069"/>
    </source>
</evidence>
<dbReference type="OrthoDB" id="10259804at2759"/>
<gene>
    <name evidence="13" type="ORF">AGLY_009079</name>
</gene>
<proteinExistence type="predicted"/>
<evidence type="ECO:0000256" key="3">
    <source>
        <dbReference type="ARBA" id="ARBA00022574"/>
    </source>
</evidence>
<sequence length="576" mass="65505">MDKHKLKTQKSQQIFHFDEHNIEKICTSLENEIETLKVVKIQNQPLKTPDVQLFKTTLYETETNTLLELPSLAPSNNISDITKNEIIKTTKYVLSDAVQASRYFQRTQHTQTEAITLKDQSNIASVWILQKEIDNNASMEKIPKFKSSNNFKKMLFISDRIVTSNNFSKKQIEFITRHTSDKLNAMSYRYTLEEILQFSNDKLTNFSVSSFVWNTMNEDILAVGYGKWNDESNGFKGAVCCWSLKNPVYPERMYEFNKPITCLDFSKTKANILVAGSHGGCVYILDIVQEICDPVIVNEKHLQNFPIWSVVSFLQKSYTSEDEFILSVDGNGSVRKWSGGVSKTYNTEQMSLIYCGIRNDAAKPNICKFDYSTIVQNMPGTVISFHPTNKSTYFVGTKVGFIVQNTVDNCNHYDKIFMAHNGPVYGIKFSPFCSSIFITYGADWQIKIWMENVDVPLLSLCYCNAVDDADWSPINSTVIVSVSGAVICIWDFARKTVEPVMMFTCKTGVHFSLVKFSKHGNNIVTGDVNGQVRCFHISNMPSPSFLQKSSILTALENMMSSNHELVQIIKKTMMKK</sequence>
<evidence type="ECO:0000256" key="7">
    <source>
        <dbReference type="ARBA" id="ARBA00023212"/>
    </source>
</evidence>
<evidence type="ECO:0000256" key="12">
    <source>
        <dbReference type="PROSITE-ProRule" id="PRU00221"/>
    </source>
</evidence>
<dbReference type="SUPFAM" id="SSF50978">
    <property type="entry name" value="WD40 repeat-like"/>
    <property type="match status" value="1"/>
</dbReference>
<organism evidence="13 14">
    <name type="scientific">Aphis glycines</name>
    <name type="common">Soybean aphid</name>
    <dbReference type="NCBI Taxonomy" id="307491"/>
    <lineage>
        <taxon>Eukaryota</taxon>
        <taxon>Metazoa</taxon>
        <taxon>Ecdysozoa</taxon>
        <taxon>Arthropoda</taxon>
        <taxon>Hexapoda</taxon>
        <taxon>Insecta</taxon>
        <taxon>Pterygota</taxon>
        <taxon>Neoptera</taxon>
        <taxon>Paraneoptera</taxon>
        <taxon>Hemiptera</taxon>
        <taxon>Sternorrhyncha</taxon>
        <taxon>Aphidomorpha</taxon>
        <taxon>Aphidoidea</taxon>
        <taxon>Aphididae</taxon>
        <taxon>Aphidini</taxon>
        <taxon>Aphis</taxon>
        <taxon>Aphis</taxon>
    </lineage>
</organism>
<dbReference type="GO" id="GO:0045504">
    <property type="term" value="F:dynein heavy chain binding"/>
    <property type="evidence" value="ECO:0007669"/>
    <property type="project" value="TreeGrafter"/>
</dbReference>
<dbReference type="SMART" id="SM00320">
    <property type="entry name" value="WD40"/>
    <property type="match status" value="4"/>
</dbReference>